<gene>
    <name evidence="4" type="ORF">K9B37_00225</name>
</gene>
<dbReference type="EMBL" id="JAIRBM010000001">
    <property type="protein sequence ID" value="MBZ6074726.1"/>
    <property type="molecule type" value="Genomic_DNA"/>
</dbReference>
<proteinExistence type="predicted"/>
<accession>A0ABS7VGV1</accession>
<dbReference type="Pfam" id="PF13649">
    <property type="entry name" value="Methyltransf_25"/>
    <property type="match status" value="1"/>
</dbReference>
<dbReference type="CDD" id="cd02440">
    <property type="entry name" value="AdoMet_MTases"/>
    <property type="match status" value="1"/>
</dbReference>
<evidence type="ECO:0000313" key="5">
    <source>
        <dbReference type="Proteomes" id="UP000704176"/>
    </source>
</evidence>
<protein>
    <submittedName>
        <fullName evidence="4">Class I SAM-dependent methyltransferase</fullName>
    </submittedName>
</protein>
<dbReference type="InterPro" id="IPR041698">
    <property type="entry name" value="Methyltransf_25"/>
</dbReference>
<evidence type="ECO:0000259" key="3">
    <source>
        <dbReference type="Pfam" id="PF13649"/>
    </source>
</evidence>
<dbReference type="PANTHER" id="PTHR44942">
    <property type="entry name" value="METHYLTRANSF_11 DOMAIN-CONTAINING PROTEIN"/>
    <property type="match status" value="1"/>
</dbReference>
<reference evidence="4 5" key="1">
    <citation type="submission" date="2021-09" db="EMBL/GenBank/DDBJ databases">
        <title>The complete genome sequence of a new microorganism.</title>
        <authorList>
            <person name="Zi Z."/>
        </authorList>
    </citation>
    <scope>NUCLEOTIDE SEQUENCE [LARGE SCALE GENOMIC DNA]</scope>
    <source>
        <strain evidence="4 5">WGZ8</strain>
    </source>
</reference>
<dbReference type="InterPro" id="IPR051052">
    <property type="entry name" value="Diverse_substrate_MTase"/>
</dbReference>
<dbReference type="Proteomes" id="UP000704176">
    <property type="component" value="Unassembled WGS sequence"/>
</dbReference>
<dbReference type="SUPFAM" id="SSF53335">
    <property type="entry name" value="S-adenosyl-L-methionine-dependent methyltransferases"/>
    <property type="match status" value="1"/>
</dbReference>
<evidence type="ECO:0000256" key="1">
    <source>
        <dbReference type="ARBA" id="ARBA00022603"/>
    </source>
</evidence>
<keyword evidence="5" id="KW-1185">Reference proteome</keyword>
<feature type="domain" description="Methyltransferase" evidence="3">
    <location>
        <begin position="39"/>
        <end position="129"/>
    </location>
</feature>
<dbReference type="RefSeq" id="WP_224310788.1">
    <property type="nucleotide sequence ID" value="NZ_JAIRBM010000001.1"/>
</dbReference>
<dbReference type="InterPro" id="IPR029063">
    <property type="entry name" value="SAM-dependent_MTases_sf"/>
</dbReference>
<dbReference type="GO" id="GO:0008168">
    <property type="term" value="F:methyltransferase activity"/>
    <property type="evidence" value="ECO:0007669"/>
    <property type="project" value="UniProtKB-KW"/>
</dbReference>
<dbReference type="GO" id="GO:0032259">
    <property type="term" value="P:methylation"/>
    <property type="evidence" value="ECO:0007669"/>
    <property type="project" value="UniProtKB-KW"/>
</dbReference>
<dbReference type="Gene3D" id="3.40.50.150">
    <property type="entry name" value="Vaccinia Virus protein VP39"/>
    <property type="match status" value="1"/>
</dbReference>
<comment type="caution">
    <text evidence="4">The sequence shown here is derived from an EMBL/GenBank/DDBJ whole genome shotgun (WGS) entry which is preliminary data.</text>
</comment>
<sequence length="252" mass="27351">MGRFASSAAFYERYRPIYPPAFFSTVSQTLGLDGSQRLIDLGTGPGLLAIGFAPFVTEIVGVDPEPAMLAAAGKAAARAGVRLNLIHATTENLPQDVGNFQLATIGRALHWMEPQATLQVFDRIIAPGGVIVIASSRPDTREEQNEWLPAYQEVRQRWTPPDAGESRNHDPKAFFAGSSFEPGETIEVAAQQSLSIDDLIGRTLSYSSSSPQRLGNKVGLMTEDLRRTLAPFASSGRIEETVVARATIFHRP</sequence>
<keyword evidence="2" id="KW-0808">Transferase</keyword>
<evidence type="ECO:0000313" key="4">
    <source>
        <dbReference type="EMBL" id="MBZ6074726.1"/>
    </source>
</evidence>
<dbReference type="PANTHER" id="PTHR44942:SF4">
    <property type="entry name" value="METHYLTRANSFERASE TYPE 11 DOMAIN-CONTAINING PROTEIN"/>
    <property type="match status" value="1"/>
</dbReference>
<organism evidence="4 5">
    <name type="scientific">Microvirga puerhi</name>
    <dbReference type="NCBI Taxonomy" id="2876078"/>
    <lineage>
        <taxon>Bacteria</taxon>
        <taxon>Pseudomonadati</taxon>
        <taxon>Pseudomonadota</taxon>
        <taxon>Alphaproteobacteria</taxon>
        <taxon>Hyphomicrobiales</taxon>
        <taxon>Methylobacteriaceae</taxon>
        <taxon>Microvirga</taxon>
    </lineage>
</organism>
<name>A0ABS7VGV1_9HYPH</name>
<keyword evidence="1 4" id="KW-0489">Methyltransferase</keyword>
<evidence type="ECO:0000256" key="2">
    <source>
        <dbReference type="ARBA" id="ARBA00022679"/>
    </source>
</evidence>